<dbReference type="NCBIfam" id="TIGR00676">
    <property type="entry name" value="fadh2"/>
    <property type="match status" value="1"/>
</dbReference>
<keyword evidence="8" id="KW-0520">NAD</keyword>
<evidence type="ECO:0000256" key="6">
    <source>
        <dbReference type="ARBA" id="ARBA00022827"/>
    </source>
</evidence>
<evidence type="ECO:0000256" key="5">
    <source>
        <dbReference type="ARBA" id="ARBA00022630"/>
    </source>
</evidence>
<evidence type="ECO:0000256" key="12">
    <source>
        <dbReference type="RuleBase" id="RU003862"/>
    </source>
</evidence>
<proteinExistence type="inferred from homology"/>
<evidence type="ECO:0000313" key="14">
    <source>
        <dbReference type="Proteomes" id="UP000064201"/>
    </source>
</evidence>
<dbReference type="Gene3D" id="3.20.20.220">
    <property type="match status" value="1"/>
</dbReference>
<comment type="catalytic activity">
    <reaction evidence="11">
        <text>(6S)-5-methyl-5,6,7,8-tetrahydrofolate + NAD(+) = (6R)-5,10-methylene-5,6,7,8-tetrahydrofolate + NADH + H(+)</text>
        <dbReference type="Rhea" id="RHEA:19821"/>
        <dbReference type="ChEBI" id="CHEBI:15378"/>
        <dbReference type="ChEBI" id="CHEBI:15636"/>
        <dbReference type="ChEBI" id="CHEBI:18608"/>
        <dbReference type="ChEBI" id="CHEBI:57540"/>
        <dbReference type="ChEBI" id="CHEBI:57945"/>
        <dbReference type="EC" id="1.5.1.54"/>
    </reaction>
    <physiologicalReaction direction="right-to-left" evidence="11">
        <dbReference type="Rhea" id="RHEA:19823"/>
    </physiologicalReaction>
</comment>
<keyword evidence="7 12" id="KW-0560">Oxidoreductase</keyword>
<evidence type="ECO:0000256" key="11">
    <source>
        <dbReference type="ARBA" id="ARBA00048628"/>
    </source>
</evidence>
<comment type="cofactor">
    <cofactor evidence="1 12">
        <name>FAD</name>
        <dbReference type="ChEBI" id="CHEBI:57692"/>
    </cofactor>
</comment>
<protein>
    <recommendedName>
        <fullName evidence="12">Methylenetetrahydrofolate reductase</fullName>
        <ecNumber evidence="12">1.5.1.54</ecNumber>
    </recommendedName>
</protein>
<comment type="pathway">
    <text evidence="2 12">One-carbon metabolism; tetrahydrofolate interconversion.</text>
</comment>
<comment type="similarity">
    <text evidence="3 12">Belongs to the methylenetetrahydrofolate reductase family.</text>
</comment>
<evidence type="ECO:0000313" key="13">
    <source>
        <dbReference type="EMBL" id="AKJ96144.1"/>
    </source>
</evidence>
<dbReference type="Proteomes" id="UP000064201">
    <property type="component" value="Chromosome"/>
</dbReference>
<keyword evidence="5 12" id="KW-0285">Flavoprotein</keyword>
<dbReference type="PATRIC" id="fig|106634.4.peg.2568"/>
<dbReference type="InterPro" id="IPR003171">
    <property type="entry name" value="Mehydrof_redctse-like"/>
</dbReference>
<evidence type="ECO:0000256" key="7">
    <source>
        <dbReference type="ARBA" id="ARBA00023002"/>
    </source>
</evidence>
<dbReference type="Pfam" id="PF02219">
    <property type="entry name" value="MTHFR"/>
    <property type="match status" value="1"/>
</dbReference>
<dbReference type="InterPro" id="IPR004620">
    <property type="entry name" value="MTHF_reductase_bac"/>
</dbReference>
<keyword evidence="14" id="KW-1185">Reference proteome</keyword>
<evidence type="ECO:0000256" key="8">
    <source>
        <dbReference type="ARBA" id="ARBA00023027"/>
    </source>
</evidence>
<dbReference type="EC" id="1.5.1.54" evidence="12"/>
<dbReference type="KEGG" id="tvr:TVD_12600"/>
<gene>
    <name evidence="13" type="ORF">TVD_12600</name>
</gene>
<organism evidence="13 14">
    <name type="scientific">Thioalkalivibrio versutus</name>
    <dbReference type="NCBI Taxonomy" id="106634"/>
    <lineage>
        <taxon>Bacteria</taxon>
        <taxon>Pseudomonadati</taxon>
        <taxon>Pseudomonadota</taxon>
        <taxon>Gammaproteobacteria</taxon>
        <taxon>Chromatiales</taxon>
        <taxon>Ectothiorhodospiraceae</taxon>
        <taxon>Thioalkalivibrio</taxon>
    </lineage>
</organism>
<dbReference type="PANTHER" id="PTHR45754:SF3">
    <property type="entry name" value="METHYLENETETRAHYDROFOLATE REDUCTASE (NADPH)"/>
    <property type="match status" value="1"/>
</dbReference>
<evidence type="ECO:0000256" key="4">
    <source>
        <dbReference type="ARBA" id="ARBA00022605"/>
    </source>
</evidence>
<keyword evidence="6 12" id="KW-0274">FAD</keyword>
<dbReference type="EMBL" id="CP011367">
    <property type="protein sequence ID" value="AKJ96144.1"/>
    <property type="molecule type" value="Genomic_DNA"/>
</dbReference>
<evidence type="ECO:0000256" key="9">
    <source>
        <dbReference type="ARBA" id="ARBA00023167"/>
    </source>
</evidence>
<dbReference type="GO" id="GO:0009086">
    <property type="term" value="P:methionine biosynthetic process"/>
    <property type="evidence" value="ECO:0007669"/>
    <property type="project" value="UniProtKB-KW"/>
</dbReference>
<dbReference type="GO" id="GO:0106312">
    <property type="term" value="F:methylenetetrahydrofolate reductase (NADH) activity"/>
    <property type="evidence" value="ECO:0007669"/>
    <property type="project" value="UniProtKB-EC"/>
</dbReference>
<keyword evidence="9" id="KW-0486">Methionine biosynthesis</keyword>
<keyword evidence="4" id="KW-0028">Amino-acid biosynthesis</keyword>
<dbReference type="OrthoDB" id="9812555at2"/>
<dbReference type="STRING" id="106634.TVD_12600"/>
<sequence>MSAQERVYSVEFFPPKDEAGAERLAKARKRLGALNPEFYSVTFGAGGSTRDRTLETVRDIIDHDGIPAAPHVSCISSTKDELRDLLSTYRDSGVKRIVALRGDLPSGTKHSGGDFRYASELVEFVRAEFGDQFKIEVAAYPEFHPQAPNAEKDLENFKTKVDAGADAAITQYFYNPDAYVAFMERVEKMGITIPIIAGIMPITNYTQIVRFSEMCGAEIPRYIRKRMEAYGDDKESIRKFGIEVATRLTDDLLDNGAPGIHFYSMNQAGPTEQIWKALDLDNRK</sequence>
<dbReference type="SUPFAM" id="SSF51730">
    <property type="entry name" value="FAD-linked oxidoreductase"/>
    <property type="match status" value="1"/>
</dbReference>
<accession>A0A0G3G725</accession>
<dbReference type="UniPathway" id="UPA00193"/>
<dbReference type="PANTHER" id="PTHR45754">
    <property type="entry name" value="METHYLENETETRAHYDROFOLATE REDUCTASE"/>
    <property type="match status" value="1"/>
</dbReference>
<evidence type="ECO:0000256" key="1">
    <source>
        <dbReference type="ARBA" id="ARBA00001974"/>
    </source>
</evidence>
<evidence type="ECO:0000256" key="10">
    <source>
        <dbReference type="ARBA" id="ARBA00034478"/>
    </source>
</evidence>
<dbReference type="GO" id="GO:0035999">
    <property type="term" value="P:tetrahydrofolate interconversion"/>
    <property type="evidence" value="ECO:0007669"/>
    <property type="project" value="UniProtKB-UniPathway"/>
</dbReference>
<dbReference type="GO" id="GO:0071949">
    <property type="term" value="F:FAD binding"/>
    <property type="evidence" value="ECO:0007669"/>
    <property type="project" value="TreeGrafter"/>
</dbReference>
<dbReference type="CDD" id="cd00537">
    <property type="entry name" value="MTHFR"/>
    <property type="match status" value="1"/>
</dbReference>
<dbReference type="InterPro" id="IPR029041">
    <property type="entry name" value="FAD-linked_oxidoreductase-like"/>
</dbReference>
<dbReference type="GO" id="GO:0005829">
    <property type="term" value="C:cytosol"/>
    <property type="evidence" value="ECO:0007669"/>
    <property type="project" value="InterPro"/>
</dbReference>
<name>A0A0G3G725_9GAMM</name>
<dbReference type="AlphaFoldDB" id="A0A0G3G725"/>
<evidence type="ECO:0000256" key="2">
    <source>
        <dbReference type="ARBA" id="ARBA00004777"/>
    </source>
</evidence>
<evidence type="ECO:0000256" key="3">
    <source>
        <dbReference type="ARBA" id="ARBA00006743"/>
    </source>
</evidence>
<reference evidence="13 14" key="1">
    <citation type="submission" date="2015-04" db="EMBL/GenBank/DDBJ databases">
        <title>Complete Sequence for the Genome of the Thioalkalivibrio versutus D301.</title>
        <authorList>
            <person name="Mu T."/>
            <person name="Zhou J."/>
            <person name="Xu X."/>
        </authorList>
    </citation>
    <scope>NUCLEOTIDE SEQUENCE [LARGE SCALE GENOMIC DNA]</scope>
    <source>
        <strain evidence="13 14">D301</strain>
    </source>
</reference>
<dbReference type="RefSeq" id="WP_019567445.1">
    <property type="nucleotide sequence ID" value="NZ_CP011367.1"/>
</dbReference>
<comment type="pathway">
    <text evidence="10">Amino-acid biosynthesis; L-methionine biosynthesis via de novo pathway.</text>
</comment>